<reference evidence="1 2" key="1">
    <citation type="submission" date="2019-06" db="EMBL/GenBank/DDBJ databases">
        <title>Whole genome shotgun sequence of Streptomyces spinoverrucosus NBRC 14228.</title>
        <authorList>
            <person name="Hosoyama A."/>
            <person name="Uohara A."/>
            <person name="Ohji S."/>
            <person name="Ichikawa N."/>
        </authorList>
    </citation>
    <scope>NUCLEOTIDE SEQUENCE [LARGE SCALE GENOMIC DNA]</scope>
    <source>
        <strain evidence="1 2">NBRC 14228</strain>
    </source>
</reference>
<evidence type="ECO:0000313" key="2">
    <source>
        <dbReference type="Proteomes" id="UP000317881"/>
    </source>
</evidence>
<dbReference type="RefSeq" id="WP_167529814.1">
    <property type="nucleotide sequence ID" value="NZ_BJND01000081.1"/>
</dbReference>
<proteinExistence type="predicted"/>
<evidence type="ECO:0000313" key="1">
    <source>
        <dbReference type="EMBL" id="GEC09779.1"/>
    </source>
</evidence>
<comment type="caution">
    <text evidence="1">The sequence shown here is derived from an EMBL/GenBank/DDBJ whole genome shotgun (WGS) entry which is preliminary data.</text>
</comment>
<organism evidence="1 2">
    <name type="scientific">Streptomyces spinoverrucosus</name>
    <dbReference type="NCBI Taxonomy" id="284043"/>
    <lineage>
        <taxon>Bacteria</taxon>
        <taxon>Bacillati</taxon>
        <taxon>Actinomycetota</taxon>
        <taxon>Actinomycetes</taxon>
        <taxon>Kitasatosporales</taxon>
        <taxon>Streptomycetaceae</taxon>
        <taxon>Streptomyces</taxon>
    </lineage>
</organism>
<protein>
    <submittedName>
        <fullName evidence="1">Uncharacterized protein</fullName>
    </submittedName>
</protein>
<gene>
    <name evidence="1" type="ORF">SSP24_74340</name>
</gene>
<accession>A0A4Y3VVT0</accession>
<sequence length="335" mass="36312">MITTMPLGSWSWETKTLRSDDNAAIRCVREVLAVWAGLRAGGLAEGDAQADITVYGKTEGEFLLDLKRVRVAAAGTDDELSQSLRSVDLAQARLVTIDLATPGVCLRAGEARHVQKMFVISVDAWASGAGTVTLYTFSDAWMSHDLRGHRQTGIQQENAPRLAAALAEISRITGAEVVPSDPTLYATPTTTGFEDLPDEDPDLLDSWYMFEVPRRTDRLLNQLPPGSPCFETQAESPVAFAEVTLGDRVIGYLWASDRDDAAGYEPRTPAGDIALDAAKEWLARLSEAKRRRLSPSAALHELAAWQGDSRSGTVVAGSLRTAPSLEDLQDLSGRE</sequence>
<dbReference type="Proteomes" id="UP000317881">
    <property type="component" value="Unassembled WGS sequence"/>
</dbReference>
<keyword evidence="2" id="KW-1185">Reference proteome</keyword>
<dbReference type="EMBL" id="BJND01000081">
    <property type="protein sequence ID" value="GEC09779.1"/>
    <property type="molecule type" value="Genomic_DNA"/>
</dbReference>
<dbReference type="AlphaFoldDB" id="A0A4Y3VVT0"/>
<name>A0A4Y3VVT0_9ACTN</name>